<keyword evidence="5" id="KW-1185">Reference proteome</keyword>
<sequence length="200" mass="21667">MALYIRPLSIADLEPCLAVETAAFPPAEAATREKIEYRLTVCPEICYGLFSSDEGNKTPSEFVDIPVVPQGEGEARKGDLIAHVISTQSASPVVTDDDMAYPPDWKADPSAEATVGHKKSGRTLALHSLAVSPVAQRRGAGKALMKAYLAEMKKSGTADRVSILTYDRLIPYYTKLGFTHRGKSASEYAGVAWHDLSYGF</sequence>
<dbReference type="PROSITE" id="PS51186">
    <property type="entry name" value="GNAT"/>
    <property type="match status" value="1"/>
</dbReference>
<dbReference type="OrthoDB" id="30840at2759"/>
<dbReference type="PANTHER" id="PTHR10908:SF0">
    <property type="entry name" value="SEROTONIN N-ACETYLTRANSFERASE"/>
    <property type="match status" value="1"/>
</dbReference>
<dbReference type="GO" id="GO:0005737">
    <property type="term" value="C:cytoplasm"/>
    <property type="evidence" value="ECO:0007669"/>
    <property type="project" value="TreeGrafter"/>
</dbReference>
<evidence type="ECO:0000256" key="1">
    <source>
        <dbReference type="ARBA" id="ARBA00022679"/>
    </source>
</evidence>
<dbReference type="InterPro" id="IPR016181">
    <property type="entry name" value="Acyl_CoA_acyltransferase"/>
</dbReference>
<evidence type="ECO:0000313" key="4">
    <source>
        <dbReference type="EMBL" id="KAH7329628.1"/>
    </source>
</evidence>
<organism evidence="4 5">
    <name type="scientific">Stachybotrys elegans</name>
    <dbReference type="NCBI Taxonomy" id="80388"/>
    <lineage>
        <taxon>Eukaryota</taxon>
        <taxon>Fungi</taxon>
        <taxon>Dikarya</taxon>
        <taxon>Ascomycota</taxon>
        <taxon>Pezizomycotina</taxon>
        <taxon>Sordariomycetes</taxon>
        <taxon>Hypocreomycetidae</taxon>
        <taxon>Hypocreales</taxon>
        <taxon>Stachybotryaceae</taxon>
        <taxon>Stachybotrys</taxon>
    </lineage>
</organism>
<dbReference type="InterPro" id="IPR051635">
    <property type="entry name" value="SNAT-like"/>
</dbReference>
<protein>
    <submittedName>
        <fullName evidence="4">Acyl-CoA N-acyltransferase</fullName>
    </submittedName>
</protein>
<name>A0A8K0T4D9_9HYPO</name>
<dbReference type="AlphaFoldDB" id="A0A8K0T4D9"/>
<evidence type="ECO:0000256" key="2">
    <source>
        <dbReference type="ARBA" id="ARBA00023315"/>
    </source>
</evidence>
<dbReference type="Pfam" id="PF13673">
    <property type="entry name" value="Acetyltransf_10"/>
    <property type="match status" value="1"/>
</dbReference>
<feature type="domain" description="N-acetyltransferase" evidence="3">
    <location>
        <begin position="3"/>
        <end position="200"/>
    </location>
</feature>
<comment type="caution">
    <text evidence="4">The sequence shown here is derived from an EMBL/GenBank/DDBJ whole genome shotgun (WGS) entry which is preliminary data.</text>
</comment>
<evidence type="ECO:0000313" key="5">
    <source>
        <dbReference type="Proteomes" id="UP000813444"/>
    </source>
</evidence>
<keyword evidence="1" id="KW-0808">Transferase</keyword>
<dbReference type="CDD" id="cd04301">
    <property type="entry name" value="NAT_SF"/>
    <property type="match status" value="1"/>
</dbReference>
<dbReference type="PANTHER" id="PTHR10908">
    <property type="entry name" value="SEROTONIN N-ACETYLTRANSFERASE"/>
    <property type="match status" value="1"/>
</dbReference>
<reference evidence="4" key="1">
    <citation type="journal article" date="2021" name="Nat. Commun.">
        <title>Genetic determinants of endophytism in the Arabidopsis root mycobiome.</title>
        <authorList>
            <person name="Mesny F."/>
            <person name="Miyauchi S."/>
            <person name="Thiergart T."/>
            <person name="Pickel B."/>
            <person name="Atanasova L."/>
            <person name="Karlsson M."/>
            <person name="Huettel B."/>
            <person name="Barry K.W."/>
            <person name="Haridas S."/>
            <person name="Chen C."/>
            <person name="Bauer D."/>
            <person name="Andreopoulos W."/>
            <person name="Pangilinan J."/>
            <person name="LaButti K."/>
            <person name="Riley R."/>
            <person name="Lipzen A."/>
            <person name="Clum A."/>
            <person name="Drula E."/>
            <person name="Henrissat B."/>
            <person name="Kohler A."/>
            <person name="Grigoriev I.V."/>
            <person name="Martin F.M."/>
            <person name="Hacquard S."/>
        </authorList>
    </citation>
    <scope>NUCLEOTIDE SEQUENCE</scope>
    <source>
        <strain evidence="4">MPI-CAGE-CH-0235</strain>
    </source>
</reference>
<dbReference type="EMBL" id="JAGPNK010000001">
    <property type="protein sequence ID" value="KAH7329628.1"/>
    <property type="molecule type" value="Genomic_DNA"/>
</dbReference>
<evidence type="ECO:0000259" key="3">
    <source>
        <dbReference type="PROSITE" id="PS51186"/>
    </source>
</evidence>
<dbReference type="InterPro" id="IPR000182">
    <property type="entry name" value="GNAT_dom"/>
</dbReference>
<proteinExistence type="predicted"/>
<keyword evidence="2" id="KW-0012">Acyltransferase</keyword>
<accession>A0A8K0T4D9</accession>
<gene>
    <name evidence="4" type="ORF">B0I35DRAFT_48201</name>
</gene>
<dbReference type="Proteomes" id="UP000813444">
    <property type="component" value="Unassembled WGS sequence"/>
</dbReference>
<dbReference type="SUPFAM" id="SSF55729">
    <property type="entry name" value="Acyl-CoA N-acyltransferases (Nat)"/>
    <property type="match status" value="1"/>
</dbReference>
<dbReference type="Gene3D" id="3.40.630.30">
    <property type="match status" value="1"/>
</dbReference>
<dbReference type="GO" id="GO:0004059">
    <property type="term" value="F:aralkylamine N-acetyltransferase activity"/>
    <property type="evidence" value="ECO:0007669"/>
    <property type="project" value="TreeGrafter"/>
</dbReference>